<sequence>MDHALQGLGLYLASEKLAELADDAARLARARRRFSESLPSTPSLPTTRSEESNPPTDEQQRYNERYGELVLEHTASWPRKQFDDESIEEAKRILQRKAEEESSPWSGGGCTDLPPQELWESGMEIVRKRWYEQGIWNDKWGPDVPTEYWKHEEPLDMQSGCDSENDTETRSRFLFAPSEEYKAPKSEEELQRLAEEEMRRVAECEASRPFHRFIQQVSEERQRIQDKTKPADPEARDPADINTTAYDDVKDRWVKRGIWDDNWGTLPGMNWKHEMDREGWLLQELGPRPATPPKPAGYDYSQNQVFGNLPDKAQEIAVVLDDTACEQPDVPTESRQDEPPLRQQRRRLDRATSHSQRGACGAEEIGEERTRFAEESFRQGEYPSRCLEKGRPTGAGTYPTHIKPVVHTSRLTKPTMAYNYGGSQDRNKKRKVSEHGDYVDTSKPTAFFQPSEGRSWTVSIAVPGSILSLCRRDDQRTGVINHLARALAVFSVDEIVIYDDSEPSQRPRRVDPAAYMGDTDPCGYIEHLLSYLEVPPFMRKALMPIHPNLRGAGLLPSLDMPSHPHPSEWLPYREGVTTSQSASAKGGTVVDVGGKAHVAIDDDIPPNTRITVQLDDNDEFHGAPVHPAAPRTEGGYYWGYSVRKCDSLAAVFEQCGFEGGYDLSVGTSERGTPIPNAFPDKKVREISNFQHLLIVFGGPRGIEHAAENDPALQEMGVIRGKTKELFDYWVNILPGQGSRTIRTDEAVFIGLTGLRKLWEGRS</sequence>
<organism evidence="5 6">
    <name type="scientific">Apiospora kogelbergensis</name>
    <dbReference type="NCBI Taxonomy" id="1337665"/>
    <lineage>
        <taxon>Eukaryota</taxon>
        <taxon>Fungi</taxon>
        <taxon>Dikarya</taxon>
        <taxon>Ascomycota</taxon>
        <taxon>Pezizomycotina</taxon>
        <taxon>Sordariomycetes</taxon>
        <taxon>Xylariomycetidae</taxon>
        <taxon>Amphisphaeriales</taxon>
        <taxon>Apiosporaceae</taxon>
        <taxon>Apiospora</taxon>
    </lineage>
</organism>
<dbReference type="InterPro" id="IPR012340">
    <property type="entry name" value="NA-bd_OB-fold"/>
</dbReference>
<dbReference type="AlphaFoldDB" id="A0AAW0RBQ4"/>
<feature type="compositionally biased region" description="Low complexity" evidence="3">
    <location>
        <begin position="36"/>
        <end position="47"/>
    </location>
</feature>
<name>A0AAW0RBQ4_9PEZI</name>
<dbReference type="Gene3D" id="3.40.1280.10">
    <property type="match status" value="2"/>
</dbReference>
<protein>
    <recommendedName>
        <fullName evidence="4">PLAT domain-containing protein</fullName>
    </recommendedName>
</protein>
<dbReference type="EMBL" id="JAQQWP010000001">
    <property type="protein sequence ID" value="KAK8132311.1"/>
    <property type="molecule type" value="Genomic_DNA"/>
</dbReference>
<feature type="region of interest" description="Disordered" evidence="3">
    <location>
        <begin position="219"/>
        <end position="239"/>
    </location>
</feature>
<dbReference type="PROSITE" id="PS50095">
    <property type="entry name" value="PLAT"/>
    <property type="match status" value="1"/>
</dbReference>
<proteinExistence type="inferred from homology"/>
<evidence type="ECO:0000256" key="2">
    <source>
        <dbReference type="PROSITE-ProRule" id="PRU00152"/>
    </source>
</evidence>
<dbReference type="PANTHER" id="PTHR12150:SF13">
    <property type="entry name" value="METHYLTRANSFERASE C9ORF114-RELATED"/>
    <property type="match status" value="1"/>
</dbReference>
<dbReference type="InterPro" id="IPR029028">
    <property type="entry name" value="Alpha/beta_knot_MTases"/>
</dbReference>
<keyword evidence="6" id="KW-1185">Reference proteome</keyword>
<dbReference type="InterPro" id="IPR001024">
    <property type="entry name" value="PLAT/LH2_dom"/>
</dbReference>
<comment type="caution">
    <text evidence="5">The sequence shown here is derived from an EMBL/GenBank/DDBJ whole genome shotgun (WGS) entry which is preliminary data.</text>
</comment>
<dbReference type="InterPro" id="IPR003750">
    <property type="entry name" value="Put_MeTrfase-C9orf114-like"/>
</dbReference>
<dbReference type="Proteomes" id="UP001392437">
    <property type="component" value="Unassembled WGS sequence"/>
</dbReference>
<feature type="region of interest" description="Disordered" evidence="3">
    <location>
        <begin position="32"/>
        <end position="63"/>
    </location>
</feature>
<accession>A0AAW0RBQ4</accession>
<comment type="similarity">
    <text evidence="1">Belongs to the class IV-like SAM-binding methyltransferase superfamily.</text>
</comment>
<dbReference type="SUPFAM" id="SSF50249">
    <property type="entry name" value="Nucleic acid-binding proteins"/>
    <property type="match status" value="1"/>
</dbReference>
<gene>
    <name evidence="5" type="ORF">PG999_000484</name>
</gene>
<feature type="compositionally biased region" description="Basic and acidic residues" evidence="3">
    <location>
        <begin position="367"/>
        <end position="377"/>
    </location>
</feature>
<feature type="region of interest" description="Disordered" evidence="3">
    <location>
        <begin position="325"/>
        <end position="377"/>
    </location>
</feature>
<comment type="caution">
    <text evidence="2">Lacks conserved residue(s) required for the propagation of feature annotation.</text>
</comment>
<dbReference type="InterPro" id="IPR029026">
    <property type="entry name" value="tRNA_m1G_MTases_N"/>
</dbReference>
<reference evidence="5 6" key="1">
    <citation type="submission" date="2023-01" db="EMBL/GenBank/DDBJ databases">
        <title>Analysis of 21 Apiospora genomes using comparative genomics revels a genus with tremendous synthesis potential of carbohydrate active enzymes and secondary metabolites.</title>
        <authorList>
            <person name="Sorensen T."/>
        </authorList>
    </citation>
    <scope>NUCLEOTIDE SEQUENCE [LARGE SCALE GENOMIC DNA]</scope>
    <source>
        <strain evidence="5 6">CBS 117206</strain>
    </source>
</reference>
<dbReference type="CDD" id="cd18086">
    <property type="entry name" value="HsC9orf114-like"/>
    <property type="match status" value="1"/>
</dbReference>
<evidence type="ECO:0000256" key="1">
    <source>
        <dbReference type="ARBA" id="ARBA00009841"/>
    </source>
</evidence>
<dbReference type="PANTHER" id="PTHR12150">
    <property type="entry name" value="CLASS IV SAM-BINDING METHYLTRANSFERASE-RELATED"/>
    <property type="match status" value="1"/>
</dbReference>
<feature type="domain" description="PLAT" evidence="4">
    <location>
        <begin position="726"/>
        <end position="762"/>
    </location>
</feature>
<evidence type="ECO:0000259" key="4">
    <source>
        <dbReference type="PROSITE" id="PS50095"/>
    </source>
</evidence>
<dbReference type="SUPFAM" id="SSF75217">
    <property type="entry name" value="alpha/beta knot"/>
    <property type="match status" value="1"/>
</dbReference>
<dbReference type="Pfam" id="PF02598">
    <property type="entry name" value="Methyltrn_RNA_3"/>
    <property type="match status" value="1"/>
</dbReference>
<evidence type="ECO:0000313" key="5">
    <source>
        <dbReference type="EMBL" id="KAK8132311.1"/>
    </source>
</evidence>
<evidence type="ECO:0000256" key="3">
    <source>
        <dbReference type="SAM" id="MobiDB-lite"/>
    </source>
</evidence>
<evidence type="ECO:0000313" key="6">
    <source>
        <dbReference type="Proteomes" id="UP001392437"/>
    </source>
</evidence>